<dbReference type="InterPro" id="IPR041657">
    <property type="entry name" value="HTH_17"/>
</dbReference>
<feature type="domain" description="Helix-turn-helix" evidence="1">
    <location>
        <begin position="10"/>
        <end position="60"/>
    </location>
</feature>
<evidence type="ECO:0000259" key="1">
    <source>
        <dbReference type="Pfam" id="PF12728"/>
    </source>
</evidence>
<dbReference type="RefSeq" id="WP_232100414.1">
    <property type="nucleotide sequence ID" value="NZ_AP023287.1"/>
</dbReference>
<dbReference type="SUPFAM" id="SSF46955">
    <property type="entry name" value="Putative DNA-binding domain"/>
    <property type="match status" value="1"/>
</dbReference>
<dbReference type="AlphaFoldDB" id="A0A6S6PB80"/>
<reference evidence="2 3" key="1">
    <citation type="submission" date="2020-07" db="EMBL/GenBank/DDBJ databases">
        <title>Complete genome sequence of Mycolicibacterium litorale like strain isolated from cardiac implantable electronic device infection.</title>
        <authorList>
            <person name="Fukano H."/>
            <person name="Miyama H."/>
            <person name="Hoshino Y."/>
        </authorList>
    </citation>
    <scope>NUCLEOTIDE SEQUENCE [LARGE SCALE GENOMIC DNA]</scope>
    <source>
        <strain evidence="2 3">NIIDNTM18</strain>
    </source>
</reference>
<protein>
    <recommendedName>
        <fullName evidence="1">Helix-turn-helix domain-containing protein</fullName>
    </recommendedName>
</protein>
<name>A0A6S6PB80_9MYCO</name>
<dbReference type="EMBL" id="AP023287">
    <property type="protein sequence ID" value="BCI55705.1"/>
    <property type="molecule type" value="Genomic_DNA"/>
</dbReference>
<dbReference type="Proteomes" id="UP000515734">
    <property type="component" value="Chromosome"/>
</dbReference>
<sequence>MTGVDELPPLMTTAEVAAFIRASKQSLDQDRYLGRGLPYVRIGRKIRYRRDDVLKYLDANTITGGAA</sequence>
<gene>
    <name evidence="2" type="ORF">NIIDNTM18_49830</name>
</gene>
<evidence type="ECO:0000313" key="3">
    <source>
        <dbReference type="Proteomes" id="UP000515734"/>
    </source>
</evidence>
<organism evidence="2 3">
    <name type="scientific">Mycolicibacterium litorale</name>
    <dbReference type="NCBI Taxonomy" id="758802"/>
    <lineage>
        <taxon>Bacteria</taxon>
        <taxon>Bacillati</taxon>
        <taxon>Actinomycetota</taxon>
        <taxon>Actinomycetes</taxon>
        <taxon>Mycobacteriales</taxon>
        <taxon>Mycobacteriaceae</taxon>
        <taxon>Mycolicibacterium</taxon>
    </lineage>
</organism>
<accession>A0A6S6PB80</accession>
<dbReference type="InterPro" id="IPR009061">
    <property type="entry name" value="DNA-bd_dom_put_sf"/>
</dbReference>
<evidence type="ECO:0000313" key="2">
    <source>
        <dbReference type="EMBL" id="BCI55705.1"/>
    </source>
</evidence>
<proteinExistence type="predicted"/>
<dbReference type="Pfam" id="PF12728">
    <property type="entry name" value="HTH_17"/>
    <property type="match status" value="1"/>
</dbReference>